<name>A0A939K996_9BURK</name>
<keyword evidence="1" id="KW-0732">Signal</keyword>
<evidence type="ECO:0000313" key="3">
    <source>
        <dbReference type="Proteomes" id="UP000664731"/>
    </source>
</evidence>
<gene>
    <name evidence="2" type="ORF">J1777_01905</name>
</gene>
<dbReference type="Proteomes" id="UP000664731">
    <property type="component" value="Unassembled WGS sequence"/>
</dbReference>
<dbReference type="AlphaFoldDB" id="A0A939K996"/>
<organism evidence="2 3">
    <name type="scientific">Comamonas denitrificans</name>
    <dbReference type="NCBI Taxonomy" id="117506"/>
    <lineage>
        <taxon>Bacteria</taxon>
        <taxon>Pseudomonadati</taxon>
        <taxon>Pseudomonadota</taxon>
        <taxon>Betaproteobacteria</taxon>
        <taxon>Burkholderiales</taxon>
        <taxon>Comamonadaceae</taxon>
        <taxon>Comamonas</taxon>
    </lineage>
</organism>
<proteinExistence type="predicted"/>
<reference evidence="2" key="1">
    <citation type="submission" date="2021-03" db="EMBL/GenBank/DDBJ databases">
        <title>Comamonas denitrificans.</title>
        <authorList>
            <person name="Finster K."/>
        </authorList>
    </citation>
    <scope>NUCLEOTIDE SEQUENCE</scope>
    <source>
        <strain evidence="2">MM2021_4</strain>
    </source>
</reference>
<sequence>MKSFTALLLSAALFTPLAALAANNAHDHGSSAPQQLQLNAGKKWDTDAPLRQAMAAVHQSVTQILPAAHEGKATAANYDAFGQAIDQQIAYMVENCKLPADADAQLHIVVAELMAGAEAAQGKHGDNQRAAGVVRVAKAANAYGQHFSHTGWKAVALPH</sequence>
<feature type="chain" id="PRO_5037854957" description="DnrO protein" evidence="1">
    <location>
        <begin position="22"/>
        <end position="159"/>
    </location>
</feature>
<feature type="signal peptide" evidence="1">
    <location>
        <begin position="1"/>
        <end position="21"/>
    </location>
</feature>
<protein>
    <recommendedName>
        <fullName evidence="4">DnrO protein</fullName>
    </recommendedName>
</protein>
<dbReference type="RefSeq" id="WP_207574149.1">
    <property type="nucleotide sequence ID" value="NZ_JAFNME010000003.1"/>
</dbReference>
<evidence type="ECO:0000256" key="1">
    <source>
        <dbReference type="SAM" id="SignalP"/>
    </source>
</evidence>
<keyword evidence="3" id="KW-1185">Reference proteome</keyword>
<dbReference type="EMBL" id="JAFNME010000003">
    <property type="protein sequence ID" value="MBO1248595.1"/>
    <property type="molecule type" value="Genomic_DNA"/>
</dbReference>
<evidence type="ECO:0000313" key="2">
    <source>
        <dbReference type="EMBL" id="MBO1248595.1"/>
    </source>
</evidence>
<evidence type="ECO:0008006" key="4">
    <source>
        <dbReference type="Google" id="ProtNLM"/>
    </source>
</evidence>
<comment type="caution">
    <text evidence="2">The sequence shown here is derived from an EMBL/GenBank/DDBJ whole genome shotgun (WGS) entry which is preliminary data.</text>
</comment>
<accession>A0A939K996</accession>